<dbReference type="GO" id="GO:0016887">
    <property type="term" value="F:ATP hydrolysis activity"/>
    <property type="evidence" value="ECO:0007669"/>
    <property type="project" value="InterPro"/>
</dbReference>
<dbReference type="InterPro" id="IPR027417">
    <property type="entry name" value="P-loop_NTPase"/>
</dbReference>
<dbReference type="SUPFAM" id="SSF161098">
    <property type="entry name" value="MetI-like"/>
    <property type="match status" value="1"/>
</dbReference>
<dbReference type="PROSITE" id="PS50893">
    <property type="entry name" value="ABC_TRANSPORTER_2"/>
    <property type="match status" value="1"/>
</dbReference>
<dbReference type="CDD" id="cd03257">
    <property type="entry name" value="ABC_NikE_OppD_transporters"/>
    <property type="match status" value="1"/>
</dbReference>
<evidence type="ECO:0000256" key="8">
    <source>
        <dbReference type="ARBA" id="ARBA00022840"/>
    </source>
</evidence>
<keyword evidence="8 15" id="KW-0067">ATP-binding</keyword>
<sequence>MTDANAVPAAPGGPGALPASVSPALAAPGGTRAPDPAAPAVRRRRKPTPSLVAGLVLGGVLVLIAILAPLMLGETAEQLGGGSRQGPSAEHLLGTDALGRDVFARALVATRLTLLMAAGATAISVVGGVLIGGLIWLAPRRPREIVLRLVDATVAFPALVLALVIAAILGAGSASALVAIGVAGIPAFARLTANMVGGIVHRDFVTTARLLGVPGWRLFTRHLMPNVSGPLLVVMTSSFALALLEIASLSFVGLGVQSPQFDYGQLLSDGLTAIYSQPWQAIAPSIMLIYAGVTAMLIGDGLAQTLDPGLRAVKRRAKLVPSRRDDAIAPAPGALVEVRDLHVYAPTGAELVRGVSFAIDRGRVLGLVGESGSGKSMTAMAVAGLLADGVRAEAGQLRLDDLDLSRRNDPKRLALDIGLVYQDPGTTFNPALRMGAQLSELARVHLGLGRRAAAARVEESLDRIHVRDAASRVRQHAFQWSGGMLQRATIAAATLPEPKLIIADEPTTALDVTVQAEVLRQFRRINRERGTAMLFISHDIGVVQELCDEVLVMRAGQIVERLSGEQLRSGRVSHPYTQQLLDASPRMDDPITARPSAGGGDGTGPAPEDPTPEAAPVPSQSAGGTHDRA</sequence>
<keyword evidence="4 11" id="KW-0813">Transport</keyword>
<feature type="region of interest" description="Disordered" evidence="12">
    <location>
        <begin position="1"/>
        <end position="45"/>
    </location>
</feature>
<comment type="caution">
    <text evidence="15">The sequence shown here is derived from an EMBL/GenBank/DDBJ whole genome shotgun (WGS) entry which is preliminary data.</text>
</comment>
<keyword evidence="7" id="KW-0547">Nucleotide-binding</keyword>
<keyword evidence="5" id="KW-1003">Cell membrane</keyword>
<feature type="transmembrane region" description="Helical" evidence="11">
    <location>
        <begin position="51"/>
        <end position="72"/>
    </location>
</feature>
<dbReference type="OrthoDB" id="3677453at2"/>
<dbReference type="PANTHER" id="PTHR43297">
    <property type="entry name" value="OLIGOPEPTIDE TRANSPORT ATP-BINDING PROTEIN APPD"/>
    <property type="match status" value="1"/>
</dbReference>
<comment type="similarity">
    <text evidence="3">Belongs to the ABC transporter superfamily.</text>
</comment>
<dbReference type="Pfam" id="PF00005">
    <property type="entry name" value="ABC_tran"/>
    <property type="match status" value="1"/>
</dbReference>
<evidence type="ECO:0000256" key="1">
    <source>
        <dbReference type="ARBA" id="ARBA00004141"/>
    </source>
</evidence>
<reference evidence="15 16" key="1">
    <citation type="journal article" date="2017" name="New Microbes New Infect">
        <title>Genome sequence of 'Leucobacter massiliensis' sp. nov. isolated from human pharynx after travel to the 2014 Hajj.</title>
        <authorList>
            <person name="Leangapichart T."/>
            <person name="Gautret P."/>
            <person name="Nguyen T.T."/>
            <person name="Armstrong N."/>
            <person name="Rolain J.M."/>
        </authorList>
    </citation>
    <scope>NUCLEOTIDE SEQUENCE [LARGE SCALE GENOMIC DNA]</scope>
    <source>
        <strain evidence="15 16">122RC15</strain>
    </source>
</reference>
<evidence type="ECO:0000313" key="16">
    <source>
        <dbReference type="Proteomes" id="UP000238650"/>
    </source>
</evidence>
<keyword evidence="6 11" id="KW-0812">Transmembrane</keyword>
<evidence type="ECO:0000256" key="5">
    <source>
        <dbReference type="ARBA" id="ARBA00022475"/>
    </source>
</evidence>
<feature type="region of interest" description="Disordered" evidence="12">
    <location>
        <begin position="580"/>
        <end position="629"/>
    </location>
</feature>
<protein>
    <submittedName>
        <fullName evidence="15">Peptide ABC transporter ATP-binding protein</fullName>
    </submittedName>
</protein>
<evidence type="ECO:0000256" key="4">
    <source>
        <dbReference type="ARBA" id="ARBA00022448"/>
    </source>
</evidence>
<dbReference type="InterPro" id="IPR035906">
    <property type="entry name" value="MetI-like_sf"/>
</dbReference>
<evidence type="ECO:0000256" key="11">
    <source>
        <dbReference type="RuleBase" id="RU363032"/>
    </source>
</evidence>
<feature type="transmembrane region" description="Helical" evidence="11">
    <location>
        <begin position="114"/>
        <end position="137"/>
    </location>
</feature>
<evidence type="ECO:0000256" key="2">
    <source>
        <dbReference type="ARBA" id="ARBA00004202"/>
    </source>
</evidence>
<dbReference type="RefSeq" id="WP_105803862.1">
    <property type="nucleotide sequence ID" value="NZ_MWZD01000006.1"/>
</dbReference>
<feature type="transmembrane region" description="Helical" evidence="11">
    <location>
        <begin position="175"/>
        <end position="193"/>
    </location>
</feature>
<feature type="domain" description="ABC transporter" evidence="13">
    <location>
        <begin position="336"/>
        <end position="580"/>
    </location>
</feature>
<dbReference type="InterPro" id="IPR050388">
    <property type="entry name" value="ABC_Ni/Peptide_Import"/>
</dbReference>
<evidence type="ECO:0000256" key="9">
    <source>
        <dbReference type="ARBA" id="ARBA00022989"/>
    </source>
</evidence>
<dbReference type="SUPFAM" id="SSF52540">
    <property type="entry name" value="P-loop containing nucleoside triphosphate hydrolases"/>
    <property type="match status" value="1"/>
</dbReference>
<dbReference type="InterPro" id="IPR003439">
    <property type="entry name" value="ABC_transporter-like_ATP-bd"/>
</dbReference>
<keyword evidence="9 11" id="KW-1133">Transmembrane helix</keyword>
<evidence type="ECO:0000259" key="13">
    <source>
        <dbReference type="PROSITE" id="PS50893"/>
    </source>
</evidence>
<comment type="similarity">
    <text evidence="11">Belongs to the binding-protein-dependent transport system permease family.</text>
</comment>
<dbReference type="SMART" id="SM00382">
    <property type="entry name" value="AAA"/>
    <property type="match status" value="1"/>
</dbReference>
<dbReference type="InterPro" id="IPR000515">
    <property type="entry name" value="MetI-like"/>
</dbReference>
<feature type="transmembrane region" description="Helical" evidence="11">
    <location>
        <begin position="149"/>
        <end position="169"/>
    </location>
</feature>
<dbReference type="Pfam" id="PF00528">
    <property type="entry name" value="BPD_transp_1"/>
    <property type="match status" value="1"/>
</dbReference>
<keyword evidence="10 11" id="KW-0472">Membrane</keyword>
<dbReference type="Proteomes" id="UP000238650">
    <property type="component" value="Unassembled WGS sequence"/>
</dbReference>
<dbReference type="Gene3D" id="3.40.50.300">
    <property type="entry name" value="P-loop containing nucleotide triphosphate hydrolases"/>
    <property type="match status" value="1"/>
</dbReference>
<evidence type="ECO:0000259" key="14">
    <source>
        <dbReference type="PROSITE" id="PS50928"/>
    </source>
</evidence>
<evidence type="ECO:0000256" key="10">
    <source>
        <dbReference type="ARBA" id="ARBA00023136"/>
    </source>
</evidence>
<comment type="subcellular location">
    <subcellularLocation>
        <location evidence="11">Cell membrane</location>
        <topology evidence="11">Multi-pass membrane protein</topology>
    </subcellularLocation>
    <subcellularLocation>
        <location evidence="2">Cell membrane</location>
        <topology evidence="2">Peripheral membrane protein</topology>
    </subcellularLocation>
    <subcellularLocation>
        <location evidence="1">Membrane</location>
        <topology evidence="1">Multi-pass membrane protein</topology>
    </subcellularLocation>
</comment>
<organism evidence="15 16">
    <name type="scientific">Leucobacter massiliensis</name>
    <dbReference type="NCBI Taxonomy" id="1686285"/>
    <lineage>
        <taxon>Bacteria</taxon>
        <taxon>Bacillati</taxon>
        <taxon>Actinomycetota</taxon>
        <taxon>Actinomycetes</taxon>
        <taxon>Micrococcales</taxon>
        <taxon>Microbacteriaceae</taxon>
        <taxon>Leucobacter</taxon>
    </lineage>
</organism>
<evidence type="ECO:0000256" key="6">
    <source>
        <dbReference type="ARBA" id="ARBA00022692"/>
    </source>
</evidence>
<dbReference type="GO" id="GO:0055085">
    <property type="term" value="P:transmembrane transport"/>
    <property type="evidence" value="ECO:0007669"/>
    <property type="project" value="InterPro"/>
</dbReference>
<evidence type="ECO:0000256" key="12">
    <source>
        <dbReference type="SAM" id="MobiDB-lite"/>
    </source>
</evidence>
<dbReference type="EMBL" id="MWZD01000006">
    <property type="protein sequence ID" value="PRI12667.1"/>
    <property type="molecule type" value="Genomic_DNA"/>
</dbReference>
<feature type="compositionally biased region" description="Low complexity" evidence="12">
    <location>
        <begin position="1"/>
        <end position="40"/>
    </location>
</feature>
<proteinExistence type="inferred from homology"/>
<name>A0A2S9QSV1_9MICO</name>
<gene>
    <name evidence="15" type="ORF">B4915_00110</name>
</gene>
<dbReference type="CDD" id="cd06261">
    <property type="entry name" value="TM_PBP2"/>
    <property type="match status" value="1"/>
</dbReference>
<dbReference type="Gene3D" id="1.10.3720.10">
    <property type="entry name" value="MetI-like"/>
    <property type="match status" value="1"/>
</dbReference>
<accession>A0A2S9QSV1</accession>
<evidence type="ECO:0000313" key="15">
    <source>
        <dbReference type="EMBL" id="PRI12667.1"/>
    </source>
</evidence>
<keyword evidence="16" id="KW-1185">Reference proteome</keyword>
<dbReference type="AlphaFoldDB" id="A0A2S9QSV1"/>
<evidence type="ECO:0000256" key="7">
    <source>
        <dbReference type="ARBA" id="ARBA00022741"/>
    </source>
</evidence>
<dbReference type="GO" id="GO:0005886">
    <property type="term" value="C:plasma membrane"/>
    <property type="evidence" value="ECO:0007669"/>
    <property type="project" value="UniProtKB-SubCell"/>
</dbReference>
<dbReference type="GO" id="GO:0005524">
    <property type="term" value="F:ATP binding"/>
    <property type="evidence" value="ECO:0007669"/>
    <property type="project" value="UniProtKB-KW"/>
</dbReference>
<feature type="transmembrane region" description="Helical" evidence="11">
    <location>
        <begin position="231"/>
        <end position="256"/>
    </location>
</feature>
<dbReference type="PANTHER" id="PTHR43297:SF2">
    <property type="entry name" value="DIPEPTIDE TRANSPORT ATP-BINDING PROTEIN DPPD"/>
    <property type="match status" value="1"/>
</dbReference>
<evidence type="ECO:0000256" key="3">
    <source>
        <dbReference type="ARBA" id="ARBA00005417"/>
    </source>
</evidence>
<dbReference type="InterPro" id="IPR003593">
    <property type="entry name" value="AAA+_ATPase"/>
</dbReference>
<dbReference type="PROSITE" id="PS50928">
    <property type="entry name" value="ABC_TM1"/>
    <property type="match status" value="1"/>
</dbReference>
<feature type="domain" description="ABC transmembrane type-1" evidence="14">
    <location>
        <begin position="110"/>
        <end position="299"/>
    </location>
</feature>